<evidence type="ECO:0000313" key="2">
    <source>
        <dbReference type="EMBL" id="KAL3402290.1"/>
    </source>
</evidence>
<dbReference type="Proteomes" id="UP001627154">
    <property type="component" value="Unassembled WGS sequence"/>
</dbReference>
<dbReference type="EMBL" id="JBJJXI010000037">
    <property type="protein sequence ID" value="KAL3402290.1"/>
    <property type="molecule type" value="Genomic_DNA"/>
</dbReference>
<feature type="compositionally biased region" description="Polar residues" evidence="1">
    <location>
        <begin position="59"/>
        <end position="75"/>
    </location>
</feature>
<reference evidence="2 3" key="1">
    <citation type="journal article" date="2024" name="bioRxiv">
        <title>A reference genome for Trichogramma kaykai: A tiny desert-dwelling parasitoid wasp with competing sex-ratio distorters.</title>
        <authorList>
            <person name="Culotta J."/>
            <person name="Lindsey A.R."/>
        </authorList>
    </citation>
    <scope>NUCLEOTIDE SEQUENCE [LARGE SCALE GENOMIC DNA]</scope>
    <source>
        <strain evidence="2 3">KSX58</strain>
    </source>
</reference>
<feature type="region of interest" description="Disordered" evidence="1">
    <location>
        <begin position="1"/>
        <end position="31"/>
    </location>
</feature>
<evidence type="ECO:0000256" key="1">
    <source>
        <dbReference type="SAM" id="MobiDB-lite"/>
    </source>
</evidence>
<evidence type="ECO:0000313" key="3">
    <source>
        <dbReference type="Proteomes" id="UP001627154"/>
    </source>
</evidence>
<dbReference type="AlphaFoldDB" id="A0ABD2XB53"/>
<name>A0ABD2XB53_9HYME</name>
<gene>
    <name evidence="2" type="ORF">TKK_004811</name>
</gene>
<keyword evidence="3" id="KW-1185">Reference proteome</keyword>
<sequence length="75" mass="8362">MWPTETGAAKQSFREPSVAKRSSVQRPEIGSCAPQPYYRGYARARARLQRPSPNPIQLYRSSPATPHGSSCIQMN</sequence>
<feature type="region of interest" description="Disordered" evidence="1">
    <location>
        <begin position="49"/>
        <end position="75"/>
    </location>
</feature>
<protein>
    <submittedName>
        <fullName evidence="2">Uncharacterized protein</fullName>
    </submittedName>
</protein>
<organism evidence="2 3">
    <name type="scientific">Trichogramma kaykai</name>
    <dbReference type="NCBI Taxonomy" id="54128"/>
    <lineage>
        <taxon>Eukaryota</taxon>
        <taxon>Metazoa</taxon>
        <taxon>Ecdysozoa</taxon>
        <taxon>Arthropoda</taxon>
        <taxon>Hexapoda</taxon>
        <taxon>Insecta</taxon>
        <taxon>Pterygota</taxon>
        <taxon>Neoptera</taxon>
        <taxon>Endopterygota</taxon>
        <taxon>Hymenoptera</taxon>
        <taxon>Apocrita</taxon>
        <taxon>Proctotrupomorpha</taxon>
        <taxon>Chalcidoidea</taxon>
        <taxon>Trichogrammatidae</taxon>
        <taxon>Trichogramma</taxon>
    </lineage>
</organism>
<proteinExistence type="predicted"/>
<comment type="caution">
    <text evidence="2">The sequence shown here is derived from an EMBL/GenBank/DDBJ whole genome shotgun (WGS) entry which is preliminary data.</text>
</comment>
<accession>A0ABD2XB53</accession>